<reference evidence="1" key="1">
    <citation type="submission" date="2021-04" db="EMBL/GenBank/DDBJ databases">
        <authorList>
            <consortium name="Molecular Ecology Group"/>
        </authorList>
    </citation>
    <scope>NUCLEOTIDE SEQUENCE</scope>
</reference>
<comment type="caution">
    <text evidence="1">The sequence shown here is derived from an EMBL/GenBank/DDBJ whole genome shotgun (WGS) entry which is preliminary data.</text>
</comment>
<proteinExistence type="predicted"/>
<evidence type="ECO:0000313" key="2">
    <source>
        <dbReference type="Proteomes" id="UP000678393"/>
    </source>
</evidence>
<keyword evidence="2" id="KW-1185">Reference proteome</keyword>
<name>A0A8S4A477_9EUPU</name>
<feature type="non-terminal residue" evidence="1">
    <location>
        <position position="137"/>
    </location>
</feature>
<dbReference type="EMBL" id="CAJHNH020007634">
    <property type="protein sequence ID" value="CAG5134825.1"/>
    <property type="molecule type" value="Genomic_DNA"/>
</dbReference>
<dbReference type="AlphaFoldDB" id="A0A8S4A477"/>
<dbReference type="OrthoDB" id="5837009at2759"/>
<sequence length="137" mass="15927">TVEHCYYHGSVRKDEWSSVAVSTCNGIRGVIQMHNETYIIHPLIKDDEDLEHPHVIFKASVSHMMIIVATVMDFGCHFKNFTKESLLKEPSLQMLRGVTIKQMKLLQNCYGLAWFWINQCIWVWSSVNSMSHSMHLM</sequence>
<dbReference type="GO" id="GO:0006509">
    <property type="term" value="P:membrane protein ectodomain proteolysis"/>
    <property type="evidence" value="ECO:0007669"/>
    <property type="project" value="TreeGrafter"/>
</dbReference>
<dbReference type="PANTHER" id="PTHR11905:SF159">
    <property type="entry name" value="ADAM METALLOPROTEASE"/>
    <property type="match status" value="1"/>
</dbReference>
<dbReference type="PANTHER" id="PTHR11905">
    <property type="entry name" value="ADAM A DISINTEGRIN AND METALLOPROTEASE DOMAIN"/>
    <property type="match status" value="1"/>
</dbReference>
<gene>
    <name evidence="1" type="ORF">CUNI_LOCUS20383</name>
</gene>
<organism evidence="1 2">
    <name type="scientific">Candidula unifasciata</name>
    <dbReference type="NCBI Taxonomy" id="100452"/>
    <lineage>
        <taxon>Eukaryota</taxon>
        <taxon>Metazoa</taxon>
        <taxon>Spiralia</taxon>
        <taxon>Lophotrochozoa</taxon>
        <taxon>Mollusca</taxon>
        <taxon>Gastropoda</taxon>
        <taxon>Heterobranchia</taxon>
        <taxon>Euthyneura</taxon>
        <taxon>Panpulmonata</taxon>
        <taxon>Eupulmonata</taxon>
        <taxon>Stylommatophora</taxon>
        <taxon>Helicina</taxon>
        <taxon>Helicoidea</taxon>
        <taxon>Geomitridae</taxon>
        <taxon>Candidula</taxon>
    </lineage>
</organism>
<evidence type="ECO:0000313" key="1">
    <source>
        <dbReference type="EMBL" id="CAG5134825.1"/>
    </source>
</evidence>
<accession>A0A8S4A477</accession>
<protein>
    <submittedName>
        <fullName evidence="1">Uncharacterized protein</fullName>
    </submittedName>
</protein>
<dbReference type="Proteomes" id="UP000678393">
    <property type="component" value="Unassembled WGS sequence"/>
</dbReference>